<feature type="region of interest" description="Disordered" evidence="1">
    <location>
        <begin position="65"/>
        <end position="92"/>
    </location>
</feature>
<dbReference type="Proteomes" id="UP000630445">
    <property type="component" value="Unassembled WGS sequence"/>
</dbReference>
<dbReference type="Proteomes" id="UP000662466">
    <property type="component" value="Unassembled WGS sequence"/>
</dbReference>
<protein>
    <submittedName>
        <fullName evidence="2">Uncharacterized protein</fullName>
    </submittedName>
</protein>
<gene>
    <name evidence="2" type="ORF">CNMCM5793_005206</name>
    <name evidence="3" type="ORF">CNMCM6106_001944</name>
</gene>
<evidence type="ECO:0000313" key="2">
    <source>
        <dbReference type="EMBL" id="KAF7133794.1"/>
    </source>
</evidence>
<dbReference type="EMBL" id="JACBAF010002154">
    <property type="protein sequence ID" value="KAF7166003.1"/>
    <property type="molecule type" value="Genomic_DNA"/>
</dbReference>
<sequence>MDPDPLQPSDSMSSAPEPELDIDISQLEDIDARRRETAAKGVYARGVLALPNNVPTISLPEHTAASPSIPVAPITSTEPAPLDNQLFVPQPADDTFDDEIEKLRQYLASQDGNVSESNGLATMSREQDQVSTGTTFENPMNLDESQPVVASSSKSPDAPAVTVDENAASEWPEVQEEDSTGFDITQSWYDSLENPSLEETVQYEKAKQQEIRRRERIADRMALEELQVEPKIEIILDSSDDELPGSSLGALHGDTAKRSDMASASRPSKGT</sequence>
<reference evidence="2" key="1">
    <citation type="submission" date="2020-06" db="EMBL/GenBank/DDBJ databases">
        <title>Draft genome sequences of strains closely related to Aspergillus parafelis and Aspergillus hiratsukae.</title>
        <authorList>
            <person name="Dos Santos R.A.C."/>
            <person name="Rivero-Menendez O."/>
            <person name="Steenwyk J.L."/>
            <person name="Mead M.E."/>
            <person name="Goldman G.H."/>
            <person name="Alastruey-Izquierdo A."/>
            <person name="Rokas A."/>
        </authorList>
    </citation>
    <scope>NUCLEOTIDE SEQUENCE</scope>
    <source>
        <strain evidence="2">CNM-CM5793</strain>
        <strain evidence="3">CNM-CM6106</strain>
    </source>
</reference>
<feature type="compositionally biased region" description="Polar residues" evidence="1">
    <location>
        <begin position="129"/>
        <end position="138"/>
    </location>
</feature>
<accession>A0A8H6UJ99</accession>
<name>A0A8H6UJ99_9EURO</name>
<feature type="region of interest" description="Disordered" evidence="1">
    <location>
        <begin position="238"/>
        <end position="271"/>
    </location>
</feature>
<dbReference type="EMBL" id="JACBAD010001811">
    <property type="protein sequence ID" value="KAF7133794.1"/>
    <property type="molecule type" value="Genomic_DNA"/>
</dbReference>
<feature type="compositionally biased region" description="Polar residues" evidence="1">
    <location>
        <begin position="109"/>
        <end position="121"/>
    </location>
</feature>
<feature type="region of interest" description="Disordered" evidence="1">
    <location>
        <begin position="1"/>
        <end position="24"/>
    </location>
</feature>
<organism evidence="2 4">
    <name type="scientific">Aspergillus hiratsukae</name>
    <dbReference type="NCBI Taxonomy" id="1194566"/>
    <lineage>
        <taxon>Eukaryota</taxon>
        <taxon>Fungi</taxon>
        <taxon>Dikarya</taxon>
        <taxon>Ascomycota</taxon>
        <taxon>Pezizomycotina</taxon>
        <taxon>Eurotiomycetes</taxon>
        <taxon>Eurotiomycetidae</taxon>
        <taxon>Eurotiales</taxon>
        <taxon>Aspergillaceae</taxon>
        <taxon>Aspergillus</taxon>
        <taxon>Aspergillus subgen. Fumigati</taxon>
    </lineage>
</organism>
<comment type="caution">
    <text evidence="2">The sequence shown here is derived from an EMBL/GenBank/DDBJ whole genome shotgun (WGS) entry which is preliminary data.</text>
</comment>
<evidence type="ECO:0000256" key="1">
    <source>
        <dbReference type="SAM" id="MobiDB-lite"/>
    </source>
</evidence>
<evidence type="ECO:0000313" key="3">
    <source>
        <dbReference type="EMBL" id="KAF7166003.1"/>
    </source>
</evidence>
<feature type="region of interest" description="Disordered" evidence="1">
    <location>
        <begin position="109"/>
        <end position="181"/>
    </location>
</feature>
<proteinExistence type="predicted"/>
<keyword evidence="4" id="KW-1185">Reference proteome</keyword>
<dbReference type="AlphaFoldDB" id="A0A8H6UJ99"/>
<evidence type="ECO:0000313" key="4">
    <source>
        <dbReference type="Proteomes" id="UP000630445"/>
    </source>
</evidence>